<keyword evidence="3" id="KW-0067">ATP-binding</keyword>
<evidence type="ECO:0000313" key="4">
    <source>
        <dbReference type="Proteomes" id="UP001232750"/>
    </source>
</evidence>
<dbReference type="Proteomes" id="UP001232750">
    <property type="component" value="Unassembled WGS sequence"/>
</dbReference>
<evidence type="ECO:0000259" key="1">
    <source>
        <dbReference type="Pfam" id="PF13173"/>
    </source>
</evidence>
<dbReference type="SUPFAM" id="SSF52540">
    <property type="entry name" value="P-loop containing nucleoside triphosphate hydrolases"/>
    <property type="match status" value="1"/>
</dbReference>
<dbReference type="RefSeq" id="WP_283831782.1">
    <property type="nucleotide sequence ID" value="NZ_JASJEU010000012.1"/>
</dbReference>
<comment type="caution">
    <text evidence="3">The sequence shown here is derived from an EMBL/GenBank/DDBJ whole genome shotgun (WGS) entry which is preliminary data.</text>
</comment>
<dbReference type="Pfam" id="PF13173">
    <property type="entry name" value="AAA_14"/>
    <property type="match status" value="1"/>
</dbReference>
<protein>
    <submittedName>
        <fullName evidence="3">ATP-binding protein</fullName>
    </submittedName>
</protein>
<dbReference type="PANTHER" id="PTHR33295">
    <property type="entry name" value="ATPASE"/>
    <property type="match status" value="1"/>
</dbReference>
<gene>
    <name evidence="3" type="ORF">QNJ86_06445</name>
</gene>
<accession>A0ABT7DLM7</accession>
<dbReference type="Gene3D" id="3.40.50.300">
    <property type="entry name" value="P-loop containing nucleotide triphosphate hydrolases"/>
    <property type="match status" value="1"/>
</dbReference>
<name>A0ABT7DLM7_9ACTN</name>
<sequence>MYESLVAEYLEFTLPPYSPREGFDLSLPEPGRHNIIHSIIGVRRCGKTFFMYQLMDELKRKGVSQERMFHFSFDDERIMPFSDQVLSDLLDAYYKLVPQAREGCYLFFDEIQDVPYWTNFVRRISEQHNVTIVLTGSSSKMLSSDIPTNFRGRSLSWEMWPLSFREFCQFKGIGTKKRDGVYTAEERGTFEVAFDRYLEVGGFPAVQEQPVLERVRLLQGYASEIVTKDVLERFGTASFRVADRFARTALRSTGLKFSVNKQVKDLRSAGIAVSDERLYALLDDLEDAHLLFKVSDYTLSIKDNPKSSYKVYSVDPGLSLAVAPASHLDEGQRLETAVFIELKRRFGQNRMNAIASYSAAGCPEVDFVVGDVALCEQHQLIQVSVDADLGSLDSLPSKRYKREIENLRTAMQLTKLSQGTVITKTEEREIEVPEGRISVVPAWKWFLQGR</sequence>
<keyword evidence="3" id="KW-0547">Nucleotide-binding</keyword>
<keyword evidence="4" id="KW-1185">Reference proteome</keyword>
<feature type="domain" description="DUF4143" evidence="2">
    <location>
        <begin position="228"/>
        <end position="369"/>
    </location>
</feature>
<proteinExistence type="predicted"/>
<feature type="domain" description="AAA" evidence="1">
    <location>
        <begin position="36"/>
        <end position="168"/>
    </location>
</feature>
<dbReference type="EMBL" id="JASJEU010000012">
    <property type="protein sequence ID" value="MDJ1650434.1"/>
    <property type="molecule type" value="Genomic_DNA"/>
</dbReference>
<reference evidence="3 4" key="1">
    <citation type="submission" date="2023-05" db="EMBL/GenBank/DDBJ databases">
        <title>Gordonibacter KGMB12511T sp. nov., isolated from faeces of healthy Korean.</title>
        <authorList>
            <person name="Kim H.S."/>
            <person name="Kim J.-S."/>
            <person name="Suh M.K."/>
            <person name="Eom M.K."/>
            <person name="Do H.E."/>
            <person name="Lee J.-S."/>
        </authorList>
    </citation>
    <scope>NUCLEOTIDE SEQUENCE [LARGE SCALE GENOMIC DNA]</scope>
    <source>
        <strain evidence="3 4">KGMB12511</strain>
    </source>
</reference>
<dbReference type="Pfam" id="PF13635">
    <property type="entry name" value="DUF4143"/>
    <property type="match status" value="1"/>
</dbReference>
<dbReference type="GO" id="GO:0005524">
    <property type="term" value="F:ATP binding"/>
    <property type="evidence" value="ECO:0007669"/>
    <property type="project" value="UniProtKB-KW"/>
</dbReference>
<dbReference type="InterPro" id="IPR041682">
    <property type="entry name" value="AAA_14"/>
</dbReference>
<dbReference type="InterPro" id="IPR025420">
    <property type="entry name" value="DUF4143"/>
</dbReference>
<dbReference type="PANTHER" id="PTHR33295:SF8">
    <property type="entry name" value="AAA+ ATPASE DOMAIN-CONTAINING PROTEIN"/>
    <property type="match status" value="1"/>
</dbReference>
<evidence type="ECO:0000313" key="3">
    <source>
        <dbReference type="EMBL" id="MDJ1650434.1"/>
    </source>
</evidence>
<dbReference type="InterPro" id="IPR027417">
    <property type="entry name" value="P-loop_NTPase"/>
</dbReference>
<evidence type="ECO:0000259" key="2">
    <source>
        <dbReference type="Pfam" id="PF13635"/>
    </source>
</evidence>
<organism evidence="3 4">
    <name type="scientific">Gordonibacter faecis</name>
    <dbReference type="NCBI Taxonomy" id="3047475"/>
    <lineage>
        <taxon>Bacteria</taxon>
        <taxon>Bacillati</taxon>
        <taxon>Actinomycetota</taxon>
        <taxon>Coriobacteriia</taxon>
        <taxon>Eggerthellales</taxon>
        <taxon>Eggerthellaceae</taxon>
        <taxon>Gordonibacter</taxon>
    </lineage>
</organism>